<organism evidence="1 2">
    <name type="scientific">Vespula squamosa</name>
    <name type="common">Southern yellow jacket</name>
    <name type="synonym">Wasp</name>
    <dbReference type="NCBI Taxonomy" id="30214"/>
    <lineage>
        <taxon>Eukaryota</taxon>
        <taxon>Metazoa</taxon>
        <taxon>Ecdysozoa</taxon>
        <taxon>Arthropoda</taxon>
        <taxon>Hexapoda</taxon>
        <taxon>Insecta</taxon>
        <taxon>Pterygota</taxon>
        <taxon>Neoptera</taxon>
        <taxon>Endopterygota</taxon>
        <taxon>Hymenoptera</taxon>
        <taxon>Apocrita</taxon>
        <taxon>Aculeata</taxon>
        <taxon>Vespoidea</taxon>
        <taxon>Vespidae</taxon>
        <taxon>Vespinae</taxon>
        <taxon>Vespula</taxon>
    </lineage>
</organism>
<dbReference type="EMBL" id="JAUDFV010000153">
    <property type="protein sequence ID" value="KAL2716987.1"/>
    <property type="molecule type" value="Genomic_DNA"/>
</dbReference>
<sequence length="66" mass="7635">MSKEACKNHNKSNPGILLARIFCCCDHTRIFLTQVCDVFTLYPERKDLREDASLIIIKMCKAVYLI</sequence>
<reference evidence="1 2" key="1">
    <citation type="journal article" date="2024" name="Ann. Entomol. Soc. Am.">
        <title>Genomic analyses of the southern and eastern yellowjacket wasps (Hymenoptera: Vespidae) reveal evolutionary signatures of social life.</title>
        <authorList>
            <person name="Catto M.A."/>
            <person name="Caine P.B."/>
            <person name="Orr S.E."/>
            <person name="Hunt B.G."/>
            <person name="Goodisman M.A.D."/>
        </authorList>
    </citation>
    <scope>NUCLEOTIDE SEQUENCE [LARGE SCALE GENOMIC DNA]</scope>
    <source>
        <strain evidence="1">233</strain>
        <tissue evidence="1">Head and thorax</tissue>
    </source>
</reference>
<accession>A0ABD2A8N3</accession>
<keyword evidence="2" id="KW-1185">Reference proteome</keyword>
<comment type="caution">
    <text evidence="1">The sequence shown here is derived from an EMBL/GenBank/DDBJ whole genome shotgun (WGS) entry which is preliminary data.</text>
</comment>
<proteinExistence type="predicted"/>
<name>A0ABD2A8N3_VESSQ</name>
<dbReference type="Proteomes" id="UP001607302">
    <property type="component" value="Unassembled WGS sequence"/>
</dbReference>
<evidence type="ECO:0000313" key="1">
    <source>
        <dbReference type="EMBL" id="KAL2716987.1"/>
    </source>
</evidence>
<evidence type="ECO:0000313" key="2">
    <source>
        <dbReference type="Proteomes" id="UP001607302"/>
    </source>
</evidence>
<gene>
    <name evidence="1" type="ORF">V1478_012687</name>
</gene>
<dbReference type="AlphaFoldDB" id="A0ABD2A8N3"/>
<protein>
    <submittedName>
        <fullName evidence="1">Uncharacterized protein</fullName>
    </submittedName>
</protein>